<evidence type="ECO:0000313" key="2">
    <source>
        <dbReference type="EMBL" id="PJE70259.1"/>
    </source>
</evidence>
<comment type="caution">
    <text evidence="2">The sequence shown here is derived from an EMBL/GenBank/DDBJ whole genome shotgun (WGS) entry which is preliminary data.</text>
</comment>
<comment type="function">
    <text evidence="1">Allows the formation of correctly charged Asn-tRNA(Asn) or Gln-tRNA(Gln) through the transamidation of misacylated Asp-tRNA(Asn) or Glu-tRNA(Gln) in organisms which lack either or both of asparaginyl-tRNA or glutaminyl-tRNA synthetases. The reaction takes place in the presence of glutamine and ATP through an activated phospho-Asp-tRNA(Asn) or phospho-Glu-tRNA(Gln).</text>
</comment>
<dbReference type="EC" id="6.3.5.-" evidence="1"/>
<dbReference type="GO" id="GO:0006412">
    <property type="term" value="P:translation"/>
    <property type="evidence" value="ECO:0007669"/>
    <property type="project" value="UniProtKB-UniRule"/>
</dbReference>
<comment type="catalytic activity">
    <reaction evidence="1">
        <text>L-glutamyl-tRNA(Gln) + L-glutamine + ATP + H2O = L-glutaminyl-tRNA(Gln) + L-glutamate + ADP + phosphate + H(+)</text>
        <dbReference type="Rhea" id="RHEA:17521"/>
        <dbReference type="Rhea" id="RHEA-COMP:9681"/>
        <dbReference type="Rhea" id="RHEA-COMP:9684"/>
        <dbReference type="ChEBI" id="CHEBI:15377"/>
        <dbReference type="ChEBI" id="CHEBI:15378"/>
        <dbReference type="ChEBI" id="CHEBI:29985"/>
        <dbReference type="ChEBI" id="CHEBI:30616"/>
        <dbReference type="ChEBI" id="CHEBI:43474"/>
        <dbReference type="ChEBI" id="CHEBI:58359"/>
        <dbReference type="ChEBI" id="CHEBI:78520"/>
        <dbReference type="ChEBI" id="CHEBI:78521"/>
        <dbReference type="ChEBI" id="CHEBI:456216"/>
    </reaction>
</comment>
<organism evidence="2 3">
    <name type="scientific">Candidatus Shapirobacteria bacterium CG10_big_fil_rev_8_21_14_0_10_48_15</name>
    <dbReference type="NCBI Taxonomy" id="1974484"/>
    <lineage>
        <taxon>Bacteria</taxon>
        <taxon>Candidatus Shapironibacteriota</taxon>
    </lineage>
</organism>
<dbReference type="AlphaFoldDB" id="A0A2M8L7P8"/>
<dbReference type="GO" id="GO:0016740">
    <property type="term" value="F:transferase activity"/>
    <property type="evidence" value="ECO:0007669"/>
    <property type="project" value="UniProtKB-KW"/>
</dbReference>
<dbReference type="GO" id="GO:0005524">
    <property type="term" value="F:ATP binding"/>
    <property type="evidence" value="ECO:0007669"/>
    <property type="project" value="UniProtKB-KW"/>
</dbReference>
<comment type="catalytic activity">
    <reaction evidence="1">
        <text>L-aspartyl-tRNA(Asn) + L-glutamine + ATP + H2O = L-asparaginyl-tRNA(Asn) + L-glutamate + ADP + phosphate + 2 H(+)</text>
        <dbReference type="Rhea" id="RHEA:14513"/>
        <dbReference type="Rhea" id="RHEA-COMP:9674"/>
        <dbReference type="Rhea" id="RHEA-COMP:9677"/>
        <dbReference type="ChEBI" id="CHEBI:15377"/>
        <dbReference type="ChEBI" id="CHEBI:15378"/>
        <dbReference type="ChEBI" id="CHEBI:29985"/>
        <dbReference type="ChEBI" id="CHEBI:30616"/>
        <dbReference type="ChEBI" id="CHEBI:43474"/>
        <dbReference type="ChEBI" id="CHEBI:58359"/>
        <dbReference type="ChEBI" id="CHEBI:78515"/>
        <dbReference type="ChEBI" id="CHEBI:78516"/>
        <dbReference type="ChEBI" id="CHEBI:456216"/>
    </reaction>
</comment>
<dbReference type="SUPFAM" id="SSF141000">
    <property type="entry name" value="Glu-tRNAGln amidotransferase C subunit"/>
    <property type="match status" value="1"/>
</dbReference>
<keyword evidence="1" id="KW-0547">Nucleotide-binding</keyword>
<keyword evidence="1" id="KW-0067">ATP-binding</keyword>
<reference evidence="3" key="1">
    <citation type="submission" date="2017-09" db="EMBL/GenBank/DDBJ databases">
        <title>Depth-based differentiation of microbial function through sediment-hosted aquifers and enrichment of novel symbionts in the deep terrestrial subsurface.</title>
        <authorList>
            <person name="Probst A.J."/>
            <person name="Ladd B."/>
            <person name="Jarett J.K."/>
            <person name="Geller-Mcgrath D.E."/>
            <person name="Sieber C.M.K."/>
            <person name="Emerson J.B."/>
            <person name="Anantharaman K."/>
            <person name="Thomas B.C."/>
            <person name="Malmstrom R."/>
            <person name="Stieglmeier M."/>
            <person name="Klingl A."/>
            <person name="Woyke T."/>
            <person name="Ryan C.M."/>
            <person name="Banfield J.F."/>
        </authorList>
    </citation>
    <scope>NUCLEOTIDE SEQUENCE [LARGE SCALE GENOMIC DNA]</scope>
</reference>
<dbReference type="NCBIfam" id="TIGR00135">
    <property type="entry name" value="gatC"/>
    <property type="match status" value="1"/>
</dbReference>
<dbReference type="InterPro" id="IPR003837">
    <property type="entry name" value="GatC"/>
</dbReference>
<evidence type="ECO:0000256" key="1">
    <source>
        <dbReference type="HAMAP-Rule" id="MF_00122"/>
    </source>
</evidence>
<keyword evidence="1 2" id="KW-0436">Ligase</keyword>
<keyword evidence="2" id="KW-0808">Transferase</keyword>
<dbReference type="EMBL" id="PFEM01000008">
    <property type="protein sequence ID" value="PJE70259.1"/>
    <property type="molecule type" value="Genomic_DNA"/>
</dbReference>
<gene>
    <name evidence="1 2" type="primary">gatC</name>
    <name evidence="2" type="ORF">COU97_00500</name>
</gene>
<dbReference type="PANTHER" id="PTHR15004:SF0">
    <property type="entry name" value="GLUTAMYL-TRNA(GLN) AMIDOTRANSFERASE SUBUNIT C, MITOCHONDRIAL"/>
    <property type="match status" value="1"/>
</dbReference>
<dbReference type="Gene3D" id="1.10.20.60">
    <property type="entry name" value="Glu-tRNAGln amidotransferase C subunit, N-terminal domain"/>
    <property type="match status" value="1"/>
</dbReference>
<comment type="subunit">
    <text evidence="1">Heterotrimer of A, B and C subunits.</text>
</comment>
<dbReference type="PANTHER" id="PTHR15004">
    <property type="entry name" value="GLUTAMYL-TRNA(GLN) AMIDOTRANSFERASE SUBUNIT C, MITOCHONDRIAL"/>
    <property type="match status" value="1"/>
</dbReference>
<dbReference type="GO" id="GO:0050566">
    <property type="term" value="F:asparaginyl-tRNA synthase (glutamine-hydrolyzing) activity"/>
    <property type="evidence" value="ECO:0007669"/>
    <property type="project" value="RHEA"/>
</dbReference>
<dbReference type="HAMAP" id="MF_00122">
    <property type="entry name" value="GatC"/>
    <property type="match status" value="1"/>
</dbReference>
<protein>
    <recommendedName>
        <fullName evidence="1">Aspartyl/glutamyl-tRNA(Asn/Gln) amidotransferase subunit C</fullName>
        <shortName evidence="1">Asp/Glu-ADT subunit C</shortName>
        <ecNumber evidence="1">6.3.5.-</ecNumber>
    </recommendedName>
</protein>
<dbReference type="GO" id="GO:0050567">
    <property type="term" value="F:glutaminyl-tRNA synthase (glutamine-hydrolyzing) activity"/>
    <property type="evidence" value="ECO:0007669"/>
    <property type="project" value="UniProtKB-UniRule"/>
</dbReference>
<keyword evidence="1" id="KW-0648">Protein biosynthesis</keyword>
<dbReference type="InterPro" id="IPR036113">
    <property type="entry name" value="Asp/Glu-ADT_sf_sub_c"/>
</dbReference>
<accession>A0A2M8L7P8</accession>
<name>A0A2M8L7P8_9BACT</name>
<evidence type="ECO:0000313" key="3">
    <source>
        <dbReference type="Proteomes" id="UP000231579"/>
    </source>
</evidence>
<dbReference type="GO" id="GO:0006450">
    <property type="term" value="P:regulation of translational fidelity"/>
    <property type="evidence" value="ECO:0007669"/>
    <property type="project" value="InterPro"/>
</dbReference>
<dbReference type="Proteomes" id="UP000231579">
    <property type="component" value="Unassembled WGS sequence"/>
</dbReference>
<comment type="similarity">
    <text evidence="1">Belongs to the GatC family.</text>
</comment>
<dbReference type="GO" id="GO:0070681">
    <property type="term" value="P:glutaminyl-tRNAGln biosynthesis via transamidation"/>
    <property type="evidence" value="ECO:0007669"/>
    <property type="project" value="TreeGrafter"/>
</dbReference>
<proteinExistence type="inferred from homology"/>
<dbReference type="Pfam" id="PF02686">
    <property type="entry name" value="GatC"/>
    <property type="match status" value="1"/>
</dbReference>
<sequence length="101" mass="10965">MTPAKISSSQVKHIAKLADLKLTSTEAKRLQKQLAAILAYADRLQAVNTAKVMPTSQVTGLENVTRPDQQGACLTAGQALANAAKKKNHYFVIPPISEQWH</sequence>